<dbReference type="OrthoDB" id="9784230at2"/>
<comment type="similarity">
    <text evidence="2">Belongs to the BMP lipoprotein family.</text>
</comment>
<name>A0A1X7ALT3_9GAMM</name>
<evidence type="ECO:0000256" key="1">
    <source>
        <dbReference type="ARBA" id="ARBA00004193"/>
    </source>
</evidence>
<evidence type="ECO:0000256" key="3">
    <source>
        <dbReference type="ARBA" id="ARBA00022475"/>
    </source>
</evidence>
<feature type="chain" id="PRO_5012146165" evidence="7">
    <location>
        <begin position="21"/>
        <end position="332"/>
    </location>
</feature>
<keyword evidence="4 7" id="KW-0732">Signal</keyword>
<feature type="domain" description="ABC transporter substrate-binding protein PnrA-like" evidence="8">
    <location>
        <begin position="34"/>
        <end position="322"/>
    </location>
</feature>
<accession>A0A1X7ALT3</accession>
<evidence type="ECO:0000313" key="9">
    <source>
        <dbReference type="EMBL" id="SMA48488.1"/>
    </source>
</evidence>
<evidence type="ECO:0000256" key="2">
    <source>
        <dbReference type="ARBA" id="ARBA00008610"/>
    </source>
</evidence>
<proteinExistence type="inferred from homology"/>
<dbReference type="InterPro" id="IPR028082">
    <property type="entry name" value="Peripla_BP_I"/>
</dbReference>
<dbReference type="AlphaFoldDB" id="A0A1X7ALT3"/>
<evidence type="ECO:0000256" key="6">
    <source>
        <dbReference type="ARBA" id="ARBA00023288"/>
    </source>
</evidence>
<keyword evidence="5" id="KW-0472">Membrane</keyword>
<gene>
    <name evidence="9" type="primary">tmpC</name>
    <name evidence="9" type="ORF">EHSB41UT_02762</name>
</gene>
<sequence>MRAALKKMATAIAMSAVAVAAQAEIKPSVIYDMGGKFDRSFNQASYSGAEAFKKEHGINYTDFEITNEGQREQVMLRFAQRGYSPIVVAGFQQAPIVAKIAPQFPHLNFVTIDAVVDLPNVRSVIFKEHEGSFLVGALAAMKSKNNAVGFIGGMDIPLIRKFGCGYEQGAKFVNKDALVMQNMTGTTPSAWNDPTRGGELARAQFEKGVDVVFAAAGGTGVGVYQTAADAGKYAIGVDSNQNYLHPGKMLTSMVKRVDLATKNAFEDEKNGEFSYGLQVLGLAEEGVAWALDEHNKGLVTEEDIKKIEDIRQKIIAGEIKVHNYEDTGSCTY</sequence>
<feature type="signal peptide" evidence="7">
    <location>
        <begin position="1"/>
        <end position="20"/>
    </location>
</feature>
<dbReference type="CDD" id="cd06354">
    <property type="entry name" value="PBP1_PrnA-like"/>
    <property type="match status" value="1"/>
</dbReference>
<dbReference type="Gene3D" id="3.40.50.2300">
    <property type="match status" value="2"/>
</dbReference>
<keyword evidence="10" id="KW-1185">Reference proteome</keyword>
<dbReference type="PANTHER" id="PTHR34296">
    <property type="entry name" value="TRANSCRIPTIONAL ACTIVATOR PROTEIN MED"/>
    <property type="match status" value="1"/>
</dbReference>
<evidence type="ECO:0000313" key="10">
    <source>
        <dbReference type="Proteomes" id="UP000196573"/>
    </source>
</evidence>
<dbReference type="GO" id="GO:0005886">
    <property type="term" value="C:plasma membrane"/>
    <property type="evidence" value="ECO:0007669"/>
    <property type="project" value="UniProtKB-SubCell"/>
</dbReference>
<comment type="subcellular location">
    <subcellularLocation>
        <location evidence="1">Cell membrane</location>
        <topology evidence="1">Lipid-anchor</topology>
    </subcellularLocation>
</comment>
<dbReference type="RefSeq" id="WP_087110855.1">
    <property type="nucleotide sequence ID" value="NZ_CBCSCN010000006.1"/>
</dbReference>
<keyword evidence="6 9" id="KW-0449">Lipoprotein</keyword>
<keyword evidence="3" id="KW-1003">Cell membrane</keyword>
<dbReference type="InterPro" id="IPR003760">
    <property type="entry name" value="PnrA-like"/>
</dbReference>
<evidence type="ECO:0000256" key="7">
    <source>
        <dbReference type="SAM" id="SignalP"/>
    </source>
</evidence>
<evidence type="ECO:0000256" key="5">
    <source>
        <dbReference type="ARBA" id="ARBA00023136"/>
    </source>
</evidence>
<organism evidence="9 10">
    <name type="scientific">Parendozoicomonas haliclonae</name>
    <dbReference type="NCBI Taxonomy" id="1960125"/>
    <lineage>
        <taxon>Bacteria</taxon>
        <taxon>Pseudomonadati</taxon>
        <taxon>Pseudomonadota</taxon>
        <taxon>Gammaproteobacteria</taxon>
        <taxon>Oceanospirillales</taxon>
        <taxon>Endozoicomonadaceae</taxon>
        <taxon>Parendozoicomonas</taxon>
    </lineage>
</organism>
<evidence type="ECO:0000259" key="8">
    <source>
        <dbReference type="Pfam" id="PF02608"/>
    </source>
</evidence>
<dbReference type="InterPro" id="IPR050957">
    <property type="entry name" value="BMP_lipoprotein"/>
</dbReference>
<dbReference type="SUPFAM" id="SSF53822">
    <property type="entry name" value="Periplasmic binding protein-like I"/>
    <property type="match status" value="1"/>
</dbReference>
<dbReference type="PANTHER" id="PTHR34296:SF2">
    <property type="entry name" value="ABC TRANSPORTER GUANOSINE-BINDING PROTEIN NUPN"/>
    <property type="match status" value="1"/>
</dbReference>
<dbReference type="Pfam" id="PF02608">
    <property type="entry name" value="Bmp"/>
    <property type="match status" value="1"/>
</dbReference>
<dbReference type="EMBL" id="FWPT01000006">
    <property type="protein sequence ID" value="SMA48488.1"/>
    <property type="molecule type" value="Genomic_DNA"/>
</dbReference>
<protein>
    <submittedName>
        <fullName evidence="9">Membrane lipoprotein TmpC</fullName>
    </submittedName>
</protein>
<dbReference type="Proteomes" id="UP000196573">
    <property type="component" value="Unassembled WGS sequence"/>
</dbReference>
<reference evidence="9 10" key="1">
    <citation type="submission" date="2017-03" db="EMBL/GenBank/DDBJ databases">
        <authorList>
            <person name="Afonso C.L."/>
            <person name="Miller P.J."/>
            <person name="Scott M.A."/>
            <person name="Spackman E."/>
            <person name="Goraichik I."/>
            <person name="Dimitrov K.M."/>
            <person name="Suarez D.L."/>
            <person name="Swayne D.E."/>
        </authorList>
    </citation>
    <scope>NUCLEOTIDE SEQUENCE [LARGE SCALE GENOMIC DNA]</scope>
    <source>
        <strain evidence="9">SB41UT1</strain>
    </source>
</reference>
<evidence type="ECO:0000256" key="4">
    <source>
        <dbReference type="ARBA" id="ARBA00022729"/>
    </source>
</evidence>